<sequence length="134" mass="14419">MIVGLTTKFGLAPAAAGDSEAACRLEQAQDVCHQRPCQGEEDVDNGQNAPELAFAGLAVHLVDLVLLLGQIEHEGHGHQVERVCDQVRVRDLRPRVVVGLLDERAVDVEVAVHGFGDDRGKGRAHGLCRDRKSG</sequence>
<proteinExistence type="predicted"/>
<organism evidence="1 2">
    <name type="scientific">Phytophthora fragariaefolia</name>
    <dbReference type="NCBI Taxonomy" id="1490495"/>
    <lineage>
        <taxon>Eukaryota</taxon>
        <taxon>Sar</taxon>
        <taxon>Stramenopiles</taxon>
        <taxon>Oomycota</taxon>
        <taxon>Peronosporomycetes</taxon>
        <taxon>Peronosporales</taxon>
        <taxon>Peronosporaceae</taxon>
        <taxon>Phytophthora</taxon>
    </lineage>
</organism>
<reference evidence="1" key="1">
    <citation type="submission" date="2023-04" db="EMBL/GenBank/DDBJ databases">
        <title>Phytophthora fragariaefolia NBRC 109709.</title>
        <authorList>
            <person name="Ichikawa N."/>
            <person name="Sato H."/>
            <person name="Tonouchi N."/>
        </authorList>
    </citation>
    <scope>NUCLEOTIDE SEQUENCE</scope>
    <source>
        <strain evidence="1">NBRC 109709</strain>
    </source>
</reference>
<dbReference type="Proteomes" id="UP001165121">
    <property type="component" value="Unassembled WGS sequence"/>
</dbReference>
<gene>
    <name evidence="1" type="ORF">Pfra01_001931300</name>
</gene>
<keyword evidence="2" id="KW-1185">Reference proteome</keyword>
<accession>A0A9W6XZL1</accession>
<evidence type="ECO:0000313" key="2">
    <source>
        <dbReference type="Proteomes" id="UP001165121"/>
    </source>
</evidence>
<dbReference type="AlphaFoldDB" id="A0A9W6XZL1"/>
<name>A0A9W6XZL1_9STRA</name>
<protein>
    <submittedName>
        <fullName evidence="1">Unnamed protein product</fullName>
    </submittedName>
</protein>
<evidence type="ECO:0000313" key="1">
    <source>
        <dbReference type="EMBL" id="GMF49168.1"/>
    </source>
</evidence>
<comment type="caution">
    <text evidence="1">The sequence shown here is derived from an EMBL/GenBank/DDBJ whole genome shotgun (WGS) entry which is preliminary data.</text>
</comment>
<dbReference type="EMBL" id="BSXT01002498">
    <property type="protein sequence ID" value="GMF49168.1"/>
    <property type="molecule type" value="Genomic_DNA"/>
</dbReference>